<dbReference type="Proteomes" id="UP001189429">
    <property type="component" value="Unassembled WGS sequence"/>
</dbReference>
<reference evidence="2" key="1">
    <citation type="submission" date="2023-10" db="EMBL/GenBank/DDBJ databases">
        <authorList>
            <person name="Chen Y."/>
            <person name="Shah S."/>
            <person name="Dougan E. K."/>
            <person name="Thang M."/>
            <person name="Chan C."/>
        </authorList>
    </citation>
    <scope>NUCLEOTIDE SEQUENCE [LARGE SCALE GENOMIC DNA]</scope>
</reference>
<feature type="compositionally biased region" description="Basic and acidic residues" evidence="1">
    <location>
        <begin position="404"/>
        <end position="420"/>
    </location>
</feature>
<gene>
    <name evidence="2" type="ORF">PCOR1329_LOCUS43448</name>
</gene>
<protein>
    <submittedName>
        <fullName evidence="2">Uncharacterized protein</fullName>
    </submittedName>
</protein>
<feature type="compositionally biased region" description="Polar residues" evidence="1">
    <location>
        <begin position="385"/>
        <end position="396"/>
    </location>
</feature>
<evidence type="ECO:0000313" key="3">
    <source>
        <dbReference type="Proteomes" id="UP001189429"/>
    </source>
</evidence>
<feature type="region of interest" description="Disordered" evidence="1">
    <location>
        <begin position="379"/>
        <end position="483"/>
    </location>
</feature>
<evidence type="ECO:0000313" key="2">
    <source>
        <dbReference type="EMBL" id="CAK0851265.1"/>
    </source>
</evidence>
<organism evidence="2 3">
    <name type="scientific">Prorocentrum cordatum</name>
    <dbReference type="NCBI Taxonomy" id="2364126"/>
    <lineage>
        <taxon>Eukaryota</taxon>
        <taxon>Sar</taxon>
        <taxon>Alveolata</taxon>
        <taxon>Dinophyceae</taxon>
        <taxon>Prorocentrales</taxon>
        <taxon>Prorocentraceae</taxon>
        <taxon>Prorocentrum</taxon>
    </lineage>
</organism>
<name>A0ABN9TY60_9DINO</name>
<dbReference type="EMBL" id="CAUYUJ010015222">
    <property type="protein sequence ID" value="CAK0851265.1"/>
    <property type="molecule type" value="Genomic_DNA"/>
</dbReference>
<comment type="caution">
    <text evidence="2">The sequence shown here is derived from an EMBL/GenBank/DDBJ whole genome shotgun (WGS) entry which is preliminary data.</text>
</comment>
<feature type="compositionally biased region" description="Basic residues" evidence="1">
    <location>
        <begin position="472"/>
        <end position="483"/>
    </location>
</feature>
<sequence length="483" mass="54803">MAPEDVKIVARRDPGVHGGPLDKEDVTQNWQRVLREFLLHDGPLHKELEDSAHKFVKTGGCTNLNFALSTLMDTAWSVSVLVLEALEAKRLPAMVTEAFSGDVSFRVRYEQLLKKFNQCRGNYLEEITSLRSVNLQKCRPGESLDDLYKRHLDIFHFVPESALTDDELPYFQQAVEECVRLAVLNTENPSRLQRKELEEQLASTKDQLEQAVERIHDLEDELRSERGQKRADKDVQQMVKSLKSNQKKELAEREAQIEELLGNLKKGEEKIHQMRLRLKQASLDDTDLATIKTESLWKTINQDASLQVQLDEKEAQRKALQERVLELERNAQRAAQDLEFVRNQNEEKDAQLGKSTALLKEKDGELQKARELLVAGEGEVERLTRQQPGGSKSSTVAGAGRGLRRSDSKRMVSKKLEGKSPRASRRNSGAPRPRRGRRQPLAAAAVRAGPFAMKQAHVPKDMSVRPTGMRLPPKRRRLLAPTT</sequence>
<proteinExistence type="predicted"/>
<accession>A0ABN9TY60</accession>
<keyword evidence="3" id="KW-1185">Reference proteome</keyword>
<evidence type="ECO:0000256" key="1">
    <source>
        <dbReference type="SAM" id="MobiDB-lite"/>
    </source>
</evidence>